<feature type="coiled-coil region" evidence="2">
    <location>
        <begin position="62"/>
        <end position="89"/>
    </location>
</feature>
<sequence>MDGVFANNIFLLTNPVVEDIDKLGLKSHVFDSIKTHYMTPLYETLTASSVLDLDQNLLDSMRSCNDEELKKLDEKIIDAEENVGESEVRQAYLAKALYFVRICDKTKALEQLKLTEGKTVAIGQKMDLIFYTLQLAFFYMDFDLISKSIDKAKKLFEEGGDWERKNRLKVSMRVVDAPEILTVIEKIPFLSEFLNSLYKCQYKDFFSAFAGLTEQMKLDRYLNPHYRFYMREVRTVVYTQFLESYKSVTIESMANTFGVSTNFIDHELSSFVAAGKLHCKIDKVTGVIETNRPDANNALYHSTIKQGDFLLNRIQKLSRVIDI</sequence>
<keyword evidence="1" id="KW-0647">Proteasome</keyword>
<evidence type="ECO:0000256" key="1">
    <source>
        <dbReference type="ARBA" id="ARBA00022942"/>
    </source>
</evidence>
<dbReference type="PROSITE" id="PS50250">
    <property type="entry name" value="PCI"/>
    <property type="match status" value="1"/>
</dbReference>
<dbReference type="EMBL" id="CM002874">
    <property type="protein sequence ID" value="KFK31196.1"/>
    <property type="molecule type" value="Genomic_DNA"/>
</dbReference>
<gene>
    <name evidence="4" type="ordered locus">AALP_Aa6g080700</name>
</gene>
<evidence type="ECO:0000256" key="2">
    <source>
        <dbReference type="SAM" id="Coils"/>
    </source>
</evidence>
<dbReference type="InterPro" id="IPR019585">
    <property type="entry name" value="Rpn7/CSN1"/>
</dbReference>
<dbReference type="OrthoDB" id="1452at2759"/>
<evidence type="ECO:0000313" key="5">
    <source>
        <dbReference type="Proteomes" id="UP000029120"/>
    </source>
</evidence>
<dbReference type="eggNOG" id="KOG0687">
    <property type="taxonomic scope" value="Eukaryota"/>
</dbReference>
<dbReference type="Proteomes" id="UP000029120">
    <property type="component" value="Chromosome 6"/>
</dbReference>
<dbReference type="GO" id="GO:0043161">
    <property type="term" value="P:proteasome-mediated ubiquitin-dependent protein catabolic process"/>
    <property type="evidence" value="ECO:0007669"/>
    <property type="project" value="TreeGrafter"/>
</dbReference>
<organism evidence="4 5">
    <name type="scientific">Arabis alpina</name>
    <name type="common">Alpine rock-cress</name>
    <dbReference type="NCBI Taxonomy" id="50452"/>
    <lineage>
        <taxon>Eukaryota</taxon>
        <taxon>Viridiplantae</taxon>
        <taxon>Streptophyta</taxon>
        <taxon>Embryophyta</taxon>
        <taxon>Tracheophyta</taxon>
        <taxon>Spermatophyta</taxon>
        <taxon>Magnoliopsida</taxon>
        <taxon>eudicotyledons</taxon>
        <taxon>Gunneridae</taxon>
        <taxon>Pentapetalae</taxon>
        <taxon>rosids</taxon>
        <taxon>malvids</taxon>
        <taxon>Brassicales</taxon>
        <taxon>Brassicaceae</taxon>
        <taxon>Arabideae</taxon>
        <taxon>Arabis</taxon>
    </lineage>
</organism>
<dbReference type="Gene3D" id="1.25.40.570">
    <property type="match status" value="2"/>
</dbReference>
<evidence type="ECO:0000259" key="3">
    <source>
        <dbReference type="PROSITE" id="PS50250"/>
    </source>
</evidence>
<feature type="domain" description="PCI" evidence="3">
    <location>
        <begin position="126"/>
        <end position="295"/>
    </location>
</feature>
<dbReference type="InterPro" id="IPR000717">
    <property type="entry name" value="PCI_dom"/>
</dbReference>
<reference evidence="5" key="1">
    <citation type="journal article" date="2015" name="Nat. Plants">
        <title>Genome expansion of Arabis alpina linked with retrotransposition and reduced symmetric DNA methylation.</title>
        <authorList>
            <person name="Willing E.M."/>
            <person name="Rawat V."/>
            <person name="Mandakova T."/>
            <person name="Maumus F."/>
            <person name="James G.V."/>
            <person name="Nordstroem K.J."/>
            <person name="Becker C."/>
            <person name="Warthmann N."/>
            <person name="Chica C."/>
            <person name="Szarzynska B."/>
            <person name="Zytnicki M."/>
            <person name="Albani M.C."/>
            <person name="Kiefer C."/>
            <person name="Bergonzi S."/>
            <person name="Castaings L."/>
            <person name="Mateos J.L."/>
            <person name="Berns M.C."/>
            <person name="Bujdoso N."/>
            <person name="Piofczyk T."/>
            <person name="de Lorenzo L."/>
            <person name="Barrero-Sicilia C."/>
            <person name="Mateos I."/>
            <person name="Piednoel M."/>
            <person name="Hagmann J."/>
            <person name="Chen-Min-Tao R."/>
            <person name="Iglesias-Fernandez R."/>
            <person name="Schuster S.C."/>
            <person name="Alonso-Blanco C."/>
            <person name="Roudier F."/>
            <person name="Carbonero P."/>
            <person name="Paz-Ares J."/>
            <person name="Davis S.J."/>
            <person name="Pecinka A."/>
            <person name="Quesneville H."/>
            <person name="Colot V."/>
            <person name="Lysak M.A."/>
            <person name="Weigel D."/>
            <person name="Coupland G."/>
            <person name="Schneeberger K."/>
        </authorList>
    </citation>
    <scope>NUCLEOTIDE SEQUENCE [LARGE SCALE GENOMIC DNA]</scope>
    <source>
        <strain evidence="5">cv. Pajares</strain>
    </source>
</reference>
<protein>
    <recommendedName>
        <fullName evidence="3">PCI domain-containing protein</fullName>
    </recommendedName>
</protein>
<evidence type="ECO:0000313" key="4">
    <source>
        <dbReference type="EMBL" id="KFK31196.1"/>
    </source>
</evidence>
<proteinExistence type="predicted"/>
<dbReference type="SUPFAM" id="SSF46785">
    <property type="entry name" value="Winged helix' DNA-binding domain"/>
    <property type="match status" value="1"/>
</dbReference>
<dbReference type="Gramene" id="KFK31196">
    <property type="protein sequence ID" value="KFK31196"/>
    <property type="gene ID" value="AALP_AA6G080700"/>
</dbReference>
<dbReference type="InterPro" id="IPR045135">
    <property type="entry name" value="Rpn7_N"/>
</dbReference>
<dbReference type="Pfam" id="PF01399">
    <property type="entry name" value="PCI"/>
    <property type="match status" value="1"/>
</dbReference>
<keyword evidence="2" id="KW-0175">Coiled coil</keyword>
<dbReference type="GO" id="GO:0000502">
    <property type="term" value="C:proteasome complex"/>
    <property type="evidence" value="ECO:0007669"/>
    <property type="project" value="UniProtKB-KW"/>
</dbReference>
<name>A0A087GMU4_ARAAL</name>
<dbReference type="Pfam" id="PF21154">
    <property type="entry name" value="RPN7_PSMD6_C"/>
    <property type="match status" value="1"/>
</dbReference>
<dbReference type="PANTHER" id="PTHR14145:SF1">
    <property type="entry name" value="26S PROTEASOME NON-ATPASE REGULATORY SUBUNIT 6"/>
    <property type="match status" value="1"/>
</dbReference>
<accession>A0A087GMU4</accession>
<dbReference type="SMART" id="SM00088">
    <property type="entry name" value="PINT"/>
    <property type="match status" value="1"/>
</dbReference>
<dbReference type="PANTHER" id="PTHR14145">
    <property type="entry name" value="26S PROTESOME SUBUNIT 6"/>
    <property type="match status" value="1"/>
</dbReference>
<dbReference type="Pfam" id="PF10602">
    <property type="entry name" value="RPN7"/>
    <property type="match status" value="1"/>
</dbReference>
<dbReference type="InterPro" id="IPR036390">
    <property type="entry name" value="WH_DNA-bd_sf"/>
</dbReference>
<dbReference type="InterPro" id="IPR049549">
    <property type="entry name" value="RPN7_PSMD6_C"/>
</dbReference>
<dbReference type="AlphaFoldDB" id="A0A087GMU4"/>
<keyword evidence="5" id="KW-1185">Reference proteome</keyword>